<protein>
    <recommendedName>
        <fullName evidence="2">Fungal-type protein kinase domain-containing protein</fullName>
    </recommendedName>
</protein>
<evidence type="ECO:0000256" key="1">
    <source>
        <dbReference type="SAM" id="MobiDB-lite"/>
    </source>
</evidence>
<name>A0A9W8GRN5_9FUNG</name>
<dbReference type="EMBL" id="JANBUH010001787">
    <property type="protein sequence ID" value="KAJ2742629.1"/>
    <property type="molecule type" value="Genomic_DNA"/>
</dbReference>
<feature type="non-terminal residue" evidence="3">
    <location>
        <position position="338"/>
    </location>
</feature>
<feature type="non-terminal residue" evidence="3">
    <location>
        <position position="1"/>
    </location>
</feature>
<dbReference type="Proteomes" id="UP001140011">
    <property type="component" value="Unassembled WGS sequence"/>
</dbReference>
<evidence type="ECO:0000313" key="3">
    <source>
        <dbReference type="EMBL" id="KAJ2742629.1"/>
    </source>
</evidence>
<keyword evidence="4" id="KW-1185">Reference proteome</keyword>
<organism evidence="3 4">
    <name type="scientific">Coemansia pectinata</name>
    <dbReference type="NCBI Taxonomy" id="1052879"/>
    <lineage>
        <taxon>Eukaryota</taxon>
        <taxon>Fungi</taxon>
        <taxon>Fungi incertae sedis</taxon>
        <taxon>Zoopagomycota</taxon>
        <taxon>Kickxellomycotina</taxon>
        <taxon>Kickxellomycetes</taxon>
        <taxon>Kickxellales</taxon>
        <taxon>Kickxellaceae</taxon>
        <taxon>Coemansia</taxon>
    </lineage>
</organism>
<accession>A0A9W8GRN5</accession>
<dbReference type="InterPro" id="IPR040976">
    <property type="entry name" value="Pkinase_fungal"/>
</dbReference>
<feature type="compositionally biased region" description="Polar residues" evidence="1">
    <location>
        <begin position="1"/>
        <end position="10"/>
    </location>
</feature>
<gene>
    <name evidence="3" type="ORF">GGI19_006793</name>
</gene>
<proteinExistence type="predicted"/>
<dbReference type="Pfam" id="PF17667">
    <property type="entry name" value="Pkinase_fungal"/>
    <property type="match status" value="1"/>
</dbReference>
<feature type="domain" description="Fungal-type protein kinase" evidence="2">
    <location>
        <begin position="185"/>
        <end position="250"/>
    </location>
</feature>
<evidence type="ECO:0000259" key="2">
    <source>
        <dbReference type="Pfam" id="PF17667"/>
    </source>
</evidence>
<sequence length="338" mass="38177">GSAMGTSYQTPGAVRTKELLPPSDDEKLEGRRKWLYNELSDRGEPMQFPDLLRNLGLPPVDDPFENVAPRLFHSLAESAPFLNVNKMQQTCMEGTAVLQPSGAFEKSSFFTLDKEKAVNSYFQRLVNLMYEEAARHNASSGQAEGNGKTIPERMYRLVDYQTKEVPNSGGLKMDLVFFYPRQPENINNVHIIVEGKLKNMPDPIAVKAFAQIADYQYNVWKAQHTRAFVPVLFLHGSKLDLVVFARDHWYRVELGPVCYDKQTIDGHDIDDVRLTMARLYYVITQPSESFGHICDVSRGWKHVSFVRDSGVNSVLTTPMSSPDPTTDSVALLGHISRF</sequence>
<feature type="region of interest" description="Disordered" evidence="1">
    <location>
        <begin position="1"/>
        <end position="25"/>
    </location>
</feature>
<evidence type="ECO:0000313" key="4">
    <source>
        <dbReference type="Proteomes" id="UP001140011"/>
    </source>
</evidence>
<dbReference type="OrthoDB" id="5592585at2759"/>
<dbReference type="AlphaFoldDB" id="A0A9W8GRN5"/>
<comment type="caution">
    <text evidence="3">The sequence shown here is derived from an EMBL/GenBank/DDBJ whole genome shotgun (WGS) entry which is preliminary data.</text>
</comment>
<reference evidence="3" key="1">
    <citation type="submission" date="2022-07" db="EMBL/GenBank/DDBJ databases">
        <title>Phylogenomic reconstructions and comparative analyses of Kickxellomycotina fungi.</title>
        <authorList>
            <person name="Reynolds N.K."/>
            <person name="Stajich J.E."/>
            <person name="Barry K."/>
            <person name="Grigoriev I.V."/>
            <person name="Crous P."/>
            <person name="Smith M.E."/>
        </authorList>
    </citation>
    <scope>NUCLEOTIDE SEQUENCE</scope>
    <source>
        <strain evidence="3">BCRC 34297</strain>
    </source>
</reference>